<name>A0ABW2P5T3_9ACTN</name>
<organism evidence="1 2">
    <name type="scientific">Sphaerisporangium rhizosphaerae</name>
    <dbReference type="NCBI Taxonomy" id="2269375"/>
    <lineage>
        <taxon>Bacteria</taxon>
        <taxon>Bacillati</taxon>
        <taxon>Actinomycetota</taxon>
        <taxon>Actinomycetes</taxon>
        <taxon>Streptosporangiales</taxon>
        <taxon>Streptosporangiaceae</taxon>
        <taxon>Sphaerisporangium</taxon>
    </lineage>
</organism>
<evidence type="ECO:0008006" key="3">
    <source>
        <dbReference type="Google" id="ProtNLM"/>
    </source>
</evidence>
<dbReference type="Proteomes" id="UP001596496">
    <property type="component" value="Unassembled WGS sequence"/>
</dbReference>
<dbReference type="EMBL" id="JBHTCG010000013">
    <property type="protein sequence ID" value="MFC7384729.1"/>
    <property type="molecule type" value="Genomic_DNA"/>
</dbReference>
<keyword evidence="2" id="KW-1185">Reference proteome</keyword>
<accession>A0ABW2P5T3</accession>
<protein>
    <recommendedName>
        <fullName evidence="3">DUF3040 domain-containing protein</fullName>
    </recommendedName>
</protein>
<evidence type="ECO:0000313" key="2">
    <source>
        <dbReference type="Proteomes" id="UP001596496"/>
    </source>
</evidence>
<evidence type="ECO:0000313" key="1">
    <source>
        <dbReference type="EMBL" id="MFC7384729.1"/>
    </source>
</evidence>
<reference evidence="2" key="1">
    <citation type="journal article" date="2019" name="Int. J. Syst. Evol. Microbiol.">
        <title>The Global Catalogue of Microorganisms (GCM) 10K type strain sequencing project: providing services to taxonomists for standard genome sequencing and annotation.</title>
        <authorList>
            <consortium name="The Broad Institute Genomics Platform"/>
            <consortium name="The Broad Institute Genome Sequencing Center for Infectious Disease"/>
            <person name="Wu L."/>
            <person name="Ma J."/>
        </authorList>
    </citation>
    <scope>NUCLEOTIDE SEQUENCE [LARGE SCALE GENOMIC DNA]</scope>
    <source>
        <strain evidence="2">CECT 7649</strain>
    </source>
</reference>
<comment type="caution">
    <text evidence="1">The sequence shown here is derived from an EMBL/GenBank/DDBJ whole genome shotgun (WGS) entry which is preliminary data.</text>
</comment>
<gene>
    <name evidence="1" type="ORF">ACFQSB_21125</name>
</gene>
<dbReference type="RefSeq" id="WP_380828554.1">
    <property type="nucleotide sequence ID" value="NZ_JBHTCG010000013.1"/>
</dbReference>
<proteinExistence type="predicted"/>
<sequence length="98" mass="10998">MNPVMRAAAERLLQEQQQQEHEARLLEQLRNALLALNVRAELRDNGTALMIPRPRVGLPVWVFVGFGGAYFSWQSAEKRHPVADMEGAANVLAEYAGR</sequence>